<reference evidence="1 2" key="1">
    <citation type="submission" date="2020-12" db="EMBL/GenBank/DDBJ databases">
        <title>Sulforoseuscoccus oceanibium gen. nov., sp. nov., a representative of the phylum Verrucomicrobia with special cytoplasmic membrane, and proposal of Sulforoseuscoccusaceae fam. nov.</title>
        <authorList>
            <person name="Xi F."/>
        </authorList>
    </citation>
    <scope>NUCLEOTIDE SEQUENCE [LARGE SCALE GENOMIC DNA]</scope>
    <source>
        <strain evidence="1 2">T37</strain>
    </source>
</reference>
<proteinExistence type="predicted"/>
<dbReference type="InterPro" id="IPR036761">
    <property type="entry name" value="TTHA0802/YceI-like_sf"/>
</dbReference>
<dbReference type="EMBL" id="CP066776">
    <property type="protein sequence ID" value="QQL45387.1"/>
    <property type="molecule type" value="Genomic_DNA"/>
</dbReference>
<keyword evidence="2" id="KW-1185">Reference proteome</keyword>
<dbReference type="Gene3D" id="3.40.250.10">
    <property type="entry name" value="Rhodanese-like domain"/>
    <property type="match status" value="1"/>
</dbReference>
<name>A0A6B3LCP5_9BACT</name>
<evidence type="ECO:0000313" key="2">
    <source>
        <dbReference type="Proteomes" id="UP000475117"/>
    </source>
</evidence>
<organism evidence="1 2">
    <name type="scientific">Sulfuriroseicoccus oceanibius</name>
    <dbReference type="NCBI Taxonomy" id="2707525"/>
    <lineage>
        <taxon>Bacteria</taxon>
        <taxon>Pseudomonadati</taxon>
        <taxon>Verrucomicrobiota</taxon>
        <taxon>Verrucomicrobiia</taxon>
        <taxon>Verrucomicrobiales</taxon>
        <taxon>Verrucomicrobiaceae</taxon>
        <taxon>Sulfuriroseicoccus</taxon>
    </lineage>
</organism>
<dbReference type="PANTHER" id="PTHR34406">
    <property type="entry name" value="PROTEIN YCEI"/>
    <property type="match status" value="1"/>
</dbReference>
<dbReference type="SUPFAM" id="SSF101874">
    <property type="entry name" value="YceI-like"/>
    <property type="match status" value="1"/>
</dbReference>
<evidence type="ECO:0000313" key="1">
    <source>
        <dbReference type="EMBL" id="QQL45387.1"/>
    </source>
</evidence>
<dbReference type="InterPro" id="IPR036873">
    <property type="entry name" value="Rhodanese-like_dom_sf"/>
</dbReference>
<dbReference type="CDD" id="cd00158">
    <property type="entry name" value="RHOD"/>
    <property type="match status" value="1"/>
</dbReference>
<dbReference type="SUPFAM" id="SSF52821">
    <property type="entry name" value="Rhodanese/Cell cycle control phosphatase"/>
    <property type="match status" value="1"/>
</dbReference>
<protein>
    <submittedName>
        <fullName evidence="1">YceI family protein</fullName>
    </submittedName>
</protein>
<dbReference type="SMART" id="SM00450">
    <property type="entry name" value="RHOD"/>
    <property type="match status" value="1"/>
</dbReference>
<accession>A0A6B3LCP5</accession>
<dbReference type="InterPro" id="IPR001763">
    <property type="entry name" value="Rhodanese-like_dom"/>
</dbReference>
<dbReference type="PROSITE" id="PS50206">
    <property type="entry name" value="RHODANESE_3"/>
    <property type="match status" value="1"/>
</dbReference>
<dbReference type="Gene3D" id="2.40.128.110">
    <property type="entry name" value="Lipid/polyisoprenoid-binding, YceI-like"/>
    <property type="match status" value="1"/>
</dbReference>
<dbReference type="KEGG" id="soa:G3M56_002005"/>
<dbReference type="Pfam" id="PF04264">
    <property type="entry name" value="YceI"/>
    <property type="match status" value="1"/>
</dbReference>
<dbReference type="Pfam" id="PF00581">
    <property type="entry name" value="Rhodanese"/>
    <property type="match status" value="1"/>
</dbReference>
<dbReference type="PANTHER" id="PTHR34406:SF1">
    <property type="entry name" value="PROTEIN YCEI"/>
    <property type="match status" value="1"/>
</dbReference>
<sequence length="307" mass="33522">MMNQLIATDALHELMEKPGETMHLIDVRLPADYAAAHLPGAVNACVFEMGFGDNIKQAVPDVSDLVVVYGAHASSYESRVALEKLLRLGFTNVHEYRVGLAGWPGEVVRDQEAPAVDDEDAPQVRDGRHLVDLEQSEVHWVGRNLLNHHEGSIRLQNGFVHISDGQLVGGEFMIDMTSMRCSDLAGDAMHDVLIAHLESDDFFDVEKFPTAAFCIETVERLPVTAPGRPDLRITGDLRIRDVDVPIEFDAVTGVTADGVMAAQASLKIDRTLWGVLYGSGSFFANLGMHLVNDLVAIDLKVVIANDG</sequence>
<dbReference type="RefSeq" id="WP_235203535.1">
    <property type="nucleotide sequence ID" value="NZ_CP066776.1"/>
</dbReference>
<dbReference type="AlphaFoldDB" id="A0A6B3LCP5"/>
<dbReference type="InterPro" id="IPR007372">
    <property type="entry name" value="Lipid/polyisoprenoid-bd_YceI"/>
</dbReference>
<dbReference type="Proteomes" id="UP000475117">
    <property type="component" value="Chromosome"/>
</dbReference>
<dbReference type="SMART" id="SM00867">
    <property type="entry name" value="YceI"/>
    <property type="match status" value="1"/>
</dbReference>
<gene>
    <name evidence="1" type="ORF">G3M56_002005</name>
</gene>